<evidence type="ECO:0000256" key="1">
    <source>
        <dbReference type="SAM" id="Phobius"/>
    </source>
</evidence>
<reference evidence="3 4" key="1">
    <citation type="submission" date="2017-03" db="EMBL/GenBank/DDBJ databases">
        <title>Complete genome sequence of Candidatus 'Thiodictyon syntrophicum' sp. nov. strain Cad16T, a photolithoautotroph purple sulfur bacterium isolated from an alpine meromictic lake.</title>
        <authorList>
            <person name="Luedin S.M."/>
            <person name="Pothier J.F."/>
            <person name="Danza F."/>
            <person name="Storelli N."/>
            <person name="Wittwer M."/>
            <person name="Tonolla M."/>
        </authorList>
    </citation>
    <scope>NUCLEOTIDE SEQUENCE [LARGE SCALE GENOMIC DNA]</scope>
    <source>
        <strain evidence="3 4">Cad16T</strain>
    </source>
</reference>
<keyword evidence="2" id="KW-0732">Signal</keyword>
<keyword evidence="4" id="KW-1185">Reference proteome</keyword>
<dbReference type="EMBL" id="CP020370">
    <property type="protein sequence ID" value="AUB82085.1"/>
    <property type="molecule type" value="Genomic_DNA"/>
</dbReference>
<feature type="transmembrane region" description="Helical" evidence="1">
    <location>
        <begin position="240"/>
        <end position="260"/>
    </location>
</feature>
<sequence length="273" mass="28458">MSKTHYYLLASVLAIAPGVRAAQTTWQGDVFATDWSTPANWSNGVPDSTTDVIIPDVPSGILVIGSDTNALSITVQPDASPLSIMASSDALNLYGDFTNSATTGIDVSADVNFKHSMTLNGQGAPITFRGVSSTVLNTVIIQGLINFGNTIVLGLDSAAAYGRFLVDSAASLDLSGVTTIAFSASPYTGANNNRFQLFDLTDGFWTGASVLSIDQNTLPTLTGGLAWDLTRFEIDGSISVVPGPSTITLLSIGAALASLVRRRNRRGTLPVAP</sequence>
<dbReference type="KEGG" id="tsy:THSYN_14770"/>
<evidence type="ECO:0000313" key="3">
    <source>
        <dbReference type="EMBL" id="AUB82085.1"/>
    </source>
</evidence>
<evidence type="ECO:0000256" key="2">
    <source>
        <dbReference type="SAM" id="SignalP"/>
    </source>
</evidence>
<keyword evidence="1" id="KW-1133">Transmembrane helix</keyword>
<feature type="chain" id="PRO_5014804317" description="PEP-CTERM protein-sorting domain-containing protein" evidence="2">
    <location>
        <begin position="22"/>
        <end position="273"/>
    </location>
</feature>
<proteinExistence type="predicted"/>
<dbReference type="RefSeq" id="WP_100919834.1">
    <property type="nucleotide sequence ID" value="NZ_CP020370.1"/>
</dbReference>
<gene>
    <name evidence="3" type="ORF">THSYN_14770</name>
</gene>
<organism evidence="3 4">
    <name type="scientific">Candidatus Thiodictyon syntrophicum</name>
    <dbReference type="NCBI Taxonomy" id="1166950"/>
    <lineage>
        <taxon>Bacteria</taxon>
        <taxon>Pseudomonadati</taxon>
        <taxon>Pseudomonadota</taxon>
        <taxon>Gammaproteobacteria</taxon>
        <taxon>Chromatiales</taxon>
        <taxon>Chromatiaceae</taxon>
        <taxon>Thiodictyon</taxon>
    </lineage>
</organism>
<evidence type="ECO:0000313" key="4">
    <source>
        <dbReference type="Proteomes" id="UP000232638"/>
    </source>
</evidence>
<name>A0A2K8U953_9GAMM</name>
<dbReference type="Proteomes" id="UP000232638">
    <property type="component" value="Chromosome"/>
</dbReference>
<protein>
    <recommendedName>
        <fullName evidence="5">PEP-CTERM protein-sorting domain-containing protein</fullName>
    </recommendedName>
</protein>
<keyword evidence="1" id="KW-0472">Membrane</keyword>
<feature type="signal peptide" evidence="2">
    <location>
        <begin position="1"/>
        <end position="21"/>
    </location>
</feature>
<dbReference type="OrthoDB" id="5927866at2"/>
<accession>A0A2K8U953</accession>
<keyword evidence="1" id="KW-0812">Transmembrane</keyword>
<dbReference type="AlphaFoldDB" id="A0A2K8U953"/>
<evidence type="ECO:0008006" key="5">
    <source>
        <dbReference type="Google" id="ProtNLM"/>
    </source>
</evidence>